<name>A0A3N1ULL1_9BACT</name>
<accession>A0A3N1ULL1</accession>
<dbReference type="Proteomes" id="UP000276223">
    <property type="component" value="Unassembled WGS sequence"/>
</dbReference>
<proteinExistence type="predicted"/>
<reference evidence="2 3" key="1">
    <citation type="submission" date="2018-11" db="EMBL/GenBank/DDBJ databases">
        <title>Genomic Encyclopedia of Type Strains, Phase IV (KMG-IV): sequencing the most valuable type-strain genomes for metagenomic binning, comparative biology and taxonomic classification.</title>
        <authorList>
            <person name="Goeker M."/>
        </authorList>
    </citation>
    <scope>NUCLEOTIDE SEQUENCE [LARGE SCALE GENOMIC DNA]</scope>
    <source>
        <strain evidence="2 3">DSM 22027</strain>
    </source>
</reference>
<feature type="region of interest" description="Disordered" evidence="1">
    <location>
        <begin position="70"/>
        <end position="94"/>
    </location>
</feature>
<sequence>MSFKLKNFPWAHENFVADFSRKGPVKKFYLDFGKACFVRTEDDGLVLQHSMVVLSKEHNRAVTKSQALCRHGGHERRRRNEGQSHPELVPGHVV</sequence>
<gene>
    <name evidence="2" type="ORF">EDC27_1804</name>
</gene>
<keyword evidence="3" id="KW-1185">Reference proteome</keyword>
<evidence type="ECO:0000313" key="2">
    <source>
        <dbReference type="EMBL" id="ROQ92122.1"/>
    </source>
</evidence>
<organism evidence="2 3">
    <name type="scientific">Desulfosoma caldarium</name>
    <dbReference type="NCBI Taxonomy" id="610254"/>
    <lineage>
        <taxon>Bacteria</taxon>
        <taxon>Pseudomonadati</taxon>
        <taxon>Thermodesulfobacteriota</taxon>
        <taxon>Syntrophobacteria</taxon>
        <taxon>Syntrophobacterales</taxon>
        <taxon>Syntrophobacteraceae</taxon>
        <taxon>Desulfosoma</taxon>
    </lineage>
</organism>
<dbReference type="AlphaFoldDB" id="A0A3N1ULL1"/>
<protein>
    <submittedName>
        <fullName evidence="2">Uncharacterized protein</fullName>
    </submittedName>
</protein>
<dbReference type="EMBL" id="RJVA01000012">
    <property type="protein sequence ID" value="ROQ92122.1"/>
    <property type="molecule type" value="Genomic_DNA"/>
</dbReference>
<evidence type="ECO:0000313" key="3">
    <source>
        <dbReference type="Proteomes" id="UP000276223"/>
    </source>
</evidence>
<evidence type="ECO:0000256" key="1">
    <source>
        <dbReference type="SAM" id="MobiDB-lite"/>
    </source>
</evidence>
<comment type="caution">
    <text evidence="2">The sequence shown here is derived from an EMBL/GenBank/DDBJ whole genome shotgun (WGS) entry which is preliminary data.</text>
</comment>